<dbReference type="Proteomes" id="UP000189370">
    <property type="component" value="Unassembled WGS sequence"/>
</dbReference>
<proteinExistence type="predicted"/>
<comment type="caution">
    <text evidence="1">The sequence shown here is derived from an EMBL/GenBank/DDBJ whole genome shotgun (WGS) entry which is preliminary data.</text>
</comment>
<dbReference type="RefSeq" id="WP_076147039.1">
    <property type="nucleotide sequence ID" value="NZ_LWLN01000001.1"/>
</dbReference>
<reference evidence="2" key="1">
    <citation type="submission" date="2016-04" db="EMBL/GenBank/DDBJ databases">
        <authorList>
            <person name="Chen S.-C."/>
            <person name="Lai M.-C."/>
        </authorList>
    </citation>
    <scope>NUCLEOTIDE SEQUENCE [LARGE SCALE GENOMIC DNA]</scope>
    <source>
        <strain evidence="2">AB14</strain>
    </source>
</reference>
<dbReference type="OrthoDB" id="205738at2157"/>
<sequence>MSSSPQTETYEVTLTRDEQWVAHHVLSNRFDEALDDDETPPEWVLESLEAIEADAETRLTGSQADRLYTALTAYVDRDDAPDGDVVHGSAALETLEGVREA</sequence>
<evidence type="ECO:0000313" key="1">
    <source>
        <dbReference type="EMBL" id="OLZ41950.1"/>
    </source>
</evidence>
<dbReference type="STRING" id="301967.A6E15_13585"/>
<gene>
    <name evidence="1" type="ORF">A6E15_13585</name>
</gene>
<organism evidence="1 2">
    <name type="scientific">Natrinema saccharevitans</name>
    <dbReference type="NCBI Taxonomy" id="301967"/>
    <lineage>
        <taxon>Archaea</taxon>
        <taxon>Methanobacteriati</taxon>
        <taxon>Methanobacteriota</taxon>
        <taxon>Stenosarchaea group</taxon>
        <taxon>Halobacteria</taxon>
        <taxon>Halobacteriales</taxon>
        <taxon>Natrialbaceae</taxon>
        <taxon>Natrinema</taxon>
    </lineage>
</organism>
<dbReference type="Pfam" id="PF25251">
    <property type="entry name" value="DUF7853"/>
    <property type="match status" value="1"/>
</dbReference>
<name>A0A1S8AYR8_9EURY</name>
<accession>A0A1S8AYR8</accession>
<dbReference type="AlphaFoldDB" id="A0A1S8AYR8"/>
<protein>
    <submittedName>
        <fullName evidence="1">Uncharacterized protein</fullName>
    </submittedName>
</protein>
<dbReference type="InterPro" id="IPR057175">
    <property type="entry name" value="DUF7853"/>
</dbReference>
<evidence type="ECO:0000313" key="2">
    <source>
        <dbReference type="Proteomes" id="UP000189370"/>
    </source>
</evidence>
<keyword evidence="2" id="KW-1185">Reference proteome</keyword>
<dbReference type="EMBL" id="LWLN01000001">
    <property type="protein sequence ID" value="OLZ41950.1"/>
    <property type="molecule type" value="Genomic_DNA"/>
</dbReference>